<dbReference type="WBParaSite" id="Pan_g23912.t1">
    <property type="protein sequence ID" value="Pan_g23912.t1"/>
    <property type="gene ID" value="Pan_g23912"/>
</dbReference>
<reference evidence="1" key="1">
    <citation type="journal article" date="2013" name="Genetics">
        <title>The draft genome and transcriptome of Panagrellus redivivus are shaped by the harsh demands of a free-living lifestyle.</title>
        <authorList>
            <person name="Srinivasan J."/>
            <person name="Dillman A.R."/>
            <person name="Macchietto M.G."/>
            <person name="Heikkinen L."/>
            <person name="Lakso M."/>
            <person name="Fracchia K.M."/>
            <person name="Antoshechkin I."/>
            <person name="Mortazavi A."/>
            <person name="Wong G."/>
            <person name="Sternberg P.W."/>
        </authorList>
    </citation>
    <scope>NUCLEOTIDE SEQUENCE [LARGE SCALE GENOMIC DNA]</scope>
    <source>
        <strain evidence="1">MT8872</strain>
    </source>
</reference>
<evidence type="ECO:0000313" key="2">
    <source>
        <dbReference type="WBParaSite" id="Pan_g23912.t1"/>
    </source>
</evidence>
<name>A0A7E4VQZ6_PANRE</name>
<keyword evidence="1" id="KW-1185">Reference proteome</keyword>
<accession>A0A7E4VQZ6</accession>
<organism evidence="1 2">
    <name type="scientific">Panagrellus redivivus</name>
    <name type="common">Microworm</name>
    <dbReference type="NCBI Taxonomy" id="6233"/>
    <lineage>
        <taxon>Eukaryota</taxon>
        <taxon>Metazoa</taxon>
        <taxon>Ecdysozoa</taxon>
        <taxon>Nematoda</taxon>
        <taxon>Chromadorea</taxon>
        <taxon>Rhabditida</taxon>
        <taxon>Tylenchina</taxon>
        <taxon>Panagrolaimomorpha</taxon>
        <taxon>Panagrolaimoidea</taxon>
        <taxon>Panagrolaimidae</taxon>
        <taxon>Panagrellus</taxon>
    </lineage>
</organism>
<protein>
    <submittedName>
        <fullName evidence="2">FTH domain-containing protein</fullName>
    </submittedName>
</protein>
<dbReference type="Proteomes" id="UP000492821">
    <property type="component" value="Unassembled WGS sequence"/>
</dbReference>
<reference evidence="2" key="2">
    <citation type="submission" date="2020-10" db="UniProtKB">
        <authorList>
            <consortium name="WormBaseParasite"/>
        </authorList>
    </citation>
    <scope>IDENTIFICATION</scope>
</reference>
<dbReference type="AlphaFoldDB" id="A0A7E4VQZ6"/>
<evidence type="ECO:0000313" key="1">
    <source>
        <dbReference type="Proteomes" id="UP000492821"/>
    </source>
</evidence>
<proteinExistence type="predicted"/>
<sequence>MPYPIAKLPYGLRCRLSELSTMAERYQLQVAAGDMSICPPKLQLLTKCHSVNIRYVNRQLAIYREDNIGKPFNSDNQDTILFNIFQVGIFLSDFAYTTQNTIDNIVLQPTALDIRGVFSTVFLEELKSKMTISNVRGVKLTGGSLRPRATQYVNLGEWCDALPNLVPVEQWNIDEFVTFFKKQDPHFYAHFNLGKNNLEHLNAMKNFFAQRFTVSNHDTPLTRNCRYVFLEFSSKFYKCMLPEDDVDN</sequence>